<accession>A0AAD7XP68</accession>
<feature type="region of interest" description="Disordered" evidence="1">
    <location>
        <begin position="177"/>
        <end position="238"/>
    </location>
</feature>
<protein>
    <recommendedName>
        <fullName evidence="2">Prolyl 4-hydroxylase alpha subunit Fe(2+) 2OG dioxygenase domain-containing protein</fullName>
    </recommendedName>
</protein>
<proteinExistence type="predicted"/>
<dbReference type="Gene3D" id="2.60.120.620">
    <property type="entry name" value="q2cbj1_9rhob like domain"/>
    <property type="match status" value="1"/>
</dbReference>
<comment type="caution">
    <text evidence="3">The sequence shown here is derived from an EMBL/GenBank/DDBJ whole genome shotgun (WGS) entry which is preliminary data.</text>
</comment>
<dbReference type="AlphaFoldDB" id="A0AAD7XP68"/>
<dbReference type="Pfam" id="PF13640">
    <property type="entry name" value="2OG-FeII_Oxy_3"/>
    <property type="match status" value="1"/>
</dbReference>
<evidence type="ECO:0000259" key="2">
    <source>
        <dbReference type="Pfam" id="PF13640"/>
    </source>
</evidence>
<sequence length="298" mass="32931">MTMMTTTTNGNRLVASCDRYYRVAHRVVFVRAAPARRSRRRELLVNGSRLAGLDVDGGRAAGVDGALLVPISQREHEERLVRDEAEREHARRAIDALVESTLAARPDLDPNLARREVVRRCAATRPRSAPIALIASSNAVFPTCEGLAVVDALRFGYPDARARRAQGLAGRLEETIQKIAGTRDDRRPSSTSNGASPPRSTPGAGARPSPIPGRHALVLSPGGRYRKHRDNTRVDAKTTSNARALTAIFYATDHDWDDHFDGGHLRFYFGDDDDDDDKSRRRQNVVVDVRRGPPVRFV</sequence>
<name>A0AAD7XP68_9STRA</name>
<feature type="compositionally biased region" description="Basic and acidic residues" evidence="1">
    <location>
        <begin position="177"/>
        <end position="188"/>
    </location>
</feature>
<evidence type="ECO:0000256" key="1">
    <source>
        <dbReference type="SAM" id="MobiDB-lite"/>
    </source>
</evidence>
<reference evidence="3" key="1">
    <citation type="submission" date="2023-01" db="EMBL/GenBank/DDBJ databases">
        <title>Metagenome sequencing of chrysophaentin producing Chrysophaeum taylorii.</title>
        <authorList>
            <person name="Davison J."/>
            <person name="Bewley C."/>
        </authorList>
    </citation>
    <scope>NUCLEOTIDE SEQUENCE</scope>
    <source>
        <strain evidence="3">NIES-1699</strain>
    </source>
</reference>
<organism evidence="3 4">
    <name type="scientific">Chrysophaeum taylorii</name>
    <dbReference type="NCBI Taxonomy" id="2483200"/>
    <lineage>
        <taxon>Eukaryota</taxon>
        <taxon>Sar</taxon>
        <taxon>Stramenopiles</taxon>
        <taxon>Ochrophyta</taxon>
        <taxon>Pelagophyceae</taxon>
        <taxon>Pelagomonadales</taxon>
        <taxon>Pelagomonadaceae</taxon>
        <taxon>Chrysophaeum</taxon>
    </lineage>
</organism>
<dbReference type="EMBL" id="JAQMWT010000184">
    <property type="protein sequence ID" value="KAJ8608124.1"/>
    <property type="molecule type" value="Genomic_DNA"/>
</dbReference>
<dbReference type="InterPro" id="IPR044862">
    <property type="entry name" value="Pro_4_hyd_alph_FE2OG_OXY"/>
</dbReference>
<dbReference type="Proteomes" id="UP001230188">
    <property type="component" value="Unassembled WGS sequence"/>
</dbReference>
<feature type="domain" description="Prolyl 4-hydroxylase alpha subunit Fe(2+) 2OG dioxygenase" evidence="2">
    <location>
        <begin position="219"/>
        <end position="278"/>
    </location>
</feature>
<keyword evidence="4" id="KW-1185">Reference proteome</keyword>
<evidence type="ECO:0000313" key="3">
    <source>
        <dbReference type="EMBL" id="KAJ8608124.1"/>
    </source>
</evidence>
<gene>
    <name evidence="3" type="ORF">CTAYLR_010254</name>
</gene>
<evidence type="ECO:0000313" key="4">
    <source>
        <dbReference type="Proteomes" id="UP001230188"/>
    </source>
</evidence>